<gene>
    <name evidence="7" type="ORF">SAMN05216354_2042</name>
</gene>
<evidence type="ECO:0000256" key="1">
    <source>
        <dbReference type="ARBA" id="ARBA00001917"/>
    </source>
</evidence>
<dbReference type="CDD" id="cd02151">
    <property type="entry name" value="nitroreductase"/>
    <property type="match status" value="1"/>
</dbReference>
<feature type="domain" description="Nitroreductase" evidence="6">
    <location>
        <begin position="9"/>
        <end position="63"/>
    </location>
</feature>
<proteinExistence type="inferred from homology"/>
<dbReference type="EMBL" id="FNUV01000005">
    <property type="protein sequence ID" value="SEF90647.1"/>
    <property type="molecule type" value="Genomic_DNA"/>
</dbReference>
<accession>A0A1H5VVP7</accession>
<keyword evidence="5" id="KW-0560">Oxidoreductase</keyword>
<dbReference type="InterPro" id="IPR000415">
    <property type="entry name" value="Nitroreductase-like"/>
</dbReference>
<evidence type="ECO:0000256" key="2">
    <source>
        <dbReference type="ARBA" id="ARBA00007118"/>
    </source>
</evidence>
<dbReference type="GO" id="GO:0016491">
    <property type="term" value="F:oxidoreductase activity"/>
    <property type="evidence" value="ECO:0007669"/>
    <property type="project" value="UniProtKB-KW"/>
</dbReference>
<keyword evidence="3" id="KW-0285">Flavoprotein</keyword>
<sequence>MTEFKDLVQKRRSHRKFTQEEIDPEDLKLILRAALMSPTSKSQRAWQFVVVDDKLDLEKLADAKNMGSQFLKDAPVAIVVLGDPMQNDCWVEDGSIATISMQYQAEELGLGSCWIQMRGRGLDDGTTADTVIRGILDIPDNMNCLCILAVGHFADERKPQSEDKLKWENVHLNKW</sequence>
<reference evidence="7 8" key="1">
    <citation type="submission" date="2016-10" db="EMBL/GenBank/DDBJ databases">
        <authorList>
            <person name="de Groot N.N."/>
        </authorList>
    </citation>
    <scope>NUCLEOTIDE SEQUENCE [LARGE SCALE GENOMIC DNA]</scope>
    <source>
        <strain evidence="7 8">AR32</strain>
    </source>
</reference>
<evidence type="ECO:0000256" key="3">
    <source>
        <dbReference type="ARBA" id="ARBA00022630"/>
    </source>
</evidence>
<dbReference type="Pfam" id="PF00881">
    <property type="entry name" value="Nitroreductase"/>
    <property type="match status" value="1"/>
</dbReference>
<dbReference type="AlphaFoldDB" id="A0A1H5VVP7"/>
<dbReference type="PANTHER" id="PTHR43673">
    <property type="entry name" value="NAD(P)H NITROREDUCTASE YDGI-RELATED"/>
    <property type="match status" value="1"/>
</dbReference>
<dbReference type="PANTHER" id="PTHR43673:SF2">
    <property type="entry name" value="NITROREDUCTASE"/>
    <property type="match status" value="1"/>
</dbReference>
<comment type="similarity">
    <text evidence="2">Belongs to the nitroreductase family.</text>
</comment>
<evidence type="ECO:0000313" key="7">
    <source>
        <dbReference type="EMBL" id="SEF90647.1"/>
    </source>
</evidence>
<evidence type="ECO:0000256" key="5">
    <source>
        <dbReference type="ARBA" id="ARBA00023002"/>
    </source>
</evidence>
<protein>
    <submittedName>
        <fullName evidence="7">Nitroreductase</fullName>
    </submittedName>
</protein>
<evidence type="ECO:0000259" key="6">
    <source>
        <dbReference type="Pfam" id="PF00881"/>
    </source>
</evidence>
<dbReference type="Gene3D" id="3.40.109.10">
    <property type="entry name" value="NADH Oxidase"/>
    <property type="match status" value="1"/>
</dbReference>
<dbReference type="SUPFAM" id="SSF55469">
    <property type="entry name" value="FMN-dependent nitroreductase-like"/>
    <property type="match status" value="1"/>
</dbReference>
<evidence type="ECO:0000313" key="8">
    <source>
        <dbReference type="Proteomes" id="UP000236735"/>
    </source>
</evidence>
<name>A0A1H5VVP7_XYLRU</name>
<comment type="cofactor">
    <cofactor evidence="1">
        <name>FMN</name>
        <dbReference type="ChEBI" id="CHEBI:58210"/>
    </cofactor>
</comment>
<dbReference type="InterPro" id="IPR029479">
    <property type="entry name" value="Nitroreductase"/>
</dbReference>
<evidence type="ECO:0000256" key="4">
    <source>
        <dbReference type="ARBA" id="ARBA00022643"/>
    </source>
</evidence>
<dbReference type="RefSeq" id="WP_036912291.1">
    <property type="nucleotide sequence ID" value="NZ_FNUV01000005.1"/>
</dbReference>
<dbReference type="Proteomes" id="UP000236735">
    <property type="component" value="Unassembled WGS sequence"/>
</dbReference>
<organism evidence="7 8">
    <name type="scientific">Xylanibacter ruminicola</name>
    <name type="common">Prevotella ruminicola</name>
    <dbReference type="NCBI Taxonomy" id="839"/>
    <lineage>
        <taxon>Bacteria</taxon>
        <taxon>Pseudomonadati</taxon>
        <taxon>Bacteroidota</taxon>
        <taxon>Bacteroidia</taxon>
        <taxon>Bacteroidales</taxon>
        <taxon>Prevotellaceae</taxon>
        <taxon>Xylanibacter</taxon>
    </lineage>
</organism>
<keyword evidence="4" id="KW-0288">FMN</keyword>